<dbReference type="PROSITE" id="PS50850">
    <property type="entry name" value="MFS"/>
    <property type="match status" value="1"/>
</dbReference>
<feature type="transmembrane region" description="Helical" evidence="7">
    <location>
        <begin position="440"/>
        <end position="458"/>
    </location>
</feature>
<dbReference type="PANTHER" id="PTHR48020">
    <property type="entry name" value="PROTON MYO-INOSITOL COTRANSPORTER"/>
    <property type="match status" value="1"/>
</dbReference>
<comment type="caution">
    <text evidence="9">The sequence shown here is derived from an EMBL/GenBank/DDBJ whole genome shotgun (WGS) entry which is preliminary data.</text>
</comment>
<dbReference type="PROSITE" id="PS00217">
    <property type="entry name" value="SUGAR_TRANSPORT_2"/>
    <property type="match status" value="1"/>
</dbReference>
<protein>
    <submittedName>
        <fullName evidence="9">MFS general substrate transporter</fullName>
    </submittedName>
</protein>
<feature type="transmembrane region" description="Helical" evidence="7">
    <location>
        <begin position="535"/>
        <end position="558"/>
    </location>
</feature>
<keyword evidence="4 7" id="KW-0812">Transmembrane</keyword>
<evidence type="ECO:0000259" key="8">
    <source>
        <dbReference type="PROSITE" id="PS50850"/>
    </source>
</evidence>
<dbReference type="PANTHER" id="PTHR48020:SF40">
    <property type="entry name" value="MAJOR FACILITATOR SUPERFAMILY (MFS) PROFILE DOMAIN-CONTAINING PROTEIN"/>
    <property type="match status" value="1"/>
</dbReference>
<feature type="transmembrane region" description="Helical" evidence="7">
    <location>
        <begin position="278"/>
        <end position="296"/>
    </location>
</feature>
<evidence type="ECO:0000313" key="9">
    <source>
        <dbReference type="EMBL" id="KAF2839531.1"/>
    </source>
</evidence>
<gene>
    <name evidence="9" type="ORF">M501DRAFT_991563</name>
</gene>
<accession>A0A9P4VNB0</accession>
<dbReference type="SUPFAM" id="SSF103473">
    <property type="entry name" value="MFS general substrate transporter"/>
    <property type="match status" value="1"/>
</dbReference>
<evidence type="ECO:0000256" key="5">
    <source>
        <dbReference type="ARBA" id="ARBA00022989"/>
    </source>
</evidence>
<dbReference type="InterPro" id="IPR050814">
    <property type="entry name" value="Myo-inositol_Transporter"/>
</dbReference>
<organism evidence="9 10">
    <name type="scientific">Patellaria atrata CBS 101060</name>
    <dbReference type="NCBI Taxonomy" id="1346257"/>
    <lineage>
        <taxon>Eukaryota</taxon>
        <taxon>Fungi</taxon>
        <taxon>Dikarya</taxon>
        <taxon>Ascomycota</taxon>
        <taxon>Pezizomycotina</taxon>
        <taxon>Dothideomycetes</taxon>
        <taxon>Dothideomycetes incertae sedis</taxon>
        <taxon>Patellariales</taxon>
        <taxon>Patellariaceae</taxon>
        <taxon>Patellaria</taxon>
    </lineage>
</organism>
<evidence type="ECO:0000256" key="1">
    <source>
        <dbReference type="ARBA" id="ARBA00004141"/>
    </source>
</evidence>
<comment type="subcellular location">
    <subcellularLocation>
        <location evidence="1">Membrane</location>
        <topology evidence="1">Multi-pass membrane protein</topology>
    </subcellularLocation>
</comment>
<reference evidence="9" key="1">
    <citation type="journal article" date="2020" name="Stud. Mycol.">
        <title>101 Dothideomycetes genomes: a test case for predicting lifestyles and emergence of pathogens.</title>
        <authorList>
            <person name="Haridas S."/>
            <person name="Albert R."/>
            <person name="Binder M."/>
            <person name="Bloem J."/>
            <person name="Labutti K."/>
            <person name="Salamov A."/>
            <person name="Andreopoulos B."/>
            <person name="Baker S."/>
            <person name="Barry K."/>
            <person name="Bills G."/>
            <person name="Bluhm B."/>
            <person name="Cannon C."/>
            <person name="Castanera R."/>
            <person name="Culley D."/>
            <person name="Daum C."/>
            <person name="Ezra D."/>
            <person name="Gonzalez J."/>
            <person name="Henrissat B."/>
            <person name="Kuo A."/>
            <person name="Liang C."/>
            <person name="Lipzen A."/>
            <person name="Lutzoni F."/>
            <person name="Magnuson J."/>
            <person name="Mondo S."/>
            <person name="Nolan M."/>
            <person name="Ohm R."/>
            <person name="Pangilinan J."/>
            <person name="Park H.-J."/>
            <person name="Ramirez L."/>
            <person name="Alfaro M."/>
            <person name="Sun H."/>
            <person name="Tritt A."/>
            <person name="Yoshinaga Y."/>
            <person name="Zwiers L.-H."/>
            <person name="Turgeon B."/>
            <person name="Goodwin S."/>
            <person name="Spatafora J."/>
            <person name="Crous P."/>
            <person name="Grigoriev I."/>
        </authorList>
    </citation>
    <scope>NUCLEOTIDE SEQUENCE</scope>
    <source>
        <strain evidence="9">CBS 101060</strain>
    </source>
</reference>
<proteinExistence type="inferred from homology"/>
<feature type="transmembrane region" description="Helical" evidence="7">
    <location>
        <begin position="190"/>
        <end position="208"/>
    </location>
</feature>
<dbReference type="AlphaFoldDB" id="A0A9P4VNB0"/>
<sequence length="650" mass="72714">MSGDKTMPPSERNEYTLQNHYPQILIDNPLRQQTPRQTGEDARAFHSQHNLEDVVDVETFVRAALAARDPDPEAYRNIQGLTYIERRELDKEGEGGILHQILHLPRDYWINLATCCFAAITQGWDQSSINGANLGWPREFGLNVNLMDPTTHAHDVWLFAIVNASTYLSAGIVGCWLSDPLNSHFYGRRGALFTAGLFSFATVIGAAYTQSWKTLLLCRILLGFGMGAKASVVPIFASETAPRATRGSLVISWQLMDAFGIFLGFAANIVVYDSWRKMVAAAFIPALLLLILVPLCTESPRWLLKKGRYKDALNAFARLRGASTPLLACRDLYYTHVQIQSETKYLNTGRYHRNDPASGGPVISHDDFQREVEMSSYGSRFLQLFTIPRIRRASVSAFVIMIAQQTCGVNVLAFLSSTIFNDAIQGEGNATQNKSAEKKALWFSFGIGLANFFFTWLAMGTIDSKGRRYLLHFSFPNMAWTLLAAGLCFLIDNDDLRIGLHILFVFLFFVAYSGGEGPVAFILSSEVFPLVNREVGMSFAVFWNLFGAGILALVSPILAYALTYAGLLGLFAGLNLVSWAAVFFLVPETAQFELEDLNSIFEIRTLAHIKYRFAVLKWVFRLTKDEPAPLYIWASEQRSRGVDMNERGRI</sequence>
<dbReference type="InterPro" id="IPR036259">
    <property type="entry name" value="MFS_trans_sf"/>
</dbReference>
<dbReference type="GO" id="GO:0022857">
    <property type="term" value="F:transmembrane transporter activity"/>
    <property type="evidence" value="ECO:0007669"/>
    <property type="project" value="InterPro"/>
</dbReference>
<keyword evidence="10" id="KW-1185">Reference proteome</keyword>
<feature type="transmembrane region" description="Helical" evidence="7">
    <location>
        <begin position="470"/>
        <end position="492"/>
    </location>
</feature>
<evidence type="ECO:0000256" key="3">
    <source>
        <dbReference type="ARBA" id="ARBA00022448"/>
    </source>
</evidence>
<evidence type="ECO:0000256" key="4">
    <source>
        <dbReference type="ARBA" id="ARBA00022692"/>
    </source>
</evidence>
<keyword evidence="3" id="KW-0813">Transport</keyword>
<dbReference type="Pfam" id="PF00083">
    <property type="entry name" value="Sugar_tr"/>
    <property type="match status" value="1"/>
</dbReference>
<keyword evidence="5 7" id="KW-1133">Transmembrane helix</keyword>
<dbReference type="EMBL" id="MU006094">
    <property type="protein sequence ID" value="KAF2839531.1"/>
    <property type="molecule type" value="Genomic_DNA"/>
</dbReference>
<feature type="domain" description="Major facilitator superfamily (MFS) profile" evidence="8">
    <location>
        <begin position="111"/>
        <end position="590"/>
    </location>
</feature>
<dbReference type="Gene3D" id="1.20.1250.20">
    <property type="entry name" value="MFS general substrate transporter like domains"/>
    <property type="match status" value="1"/>
</dbReference>
<evidence type="ECO:0000256" key="7">
    <source>
        <dbReference type="SAM" id="Phobius"/>
    </source>
</evidence>
<feature type="transmembrane region" description="Helical" evidence="7">
    <location>
        <begin position="214"/>
        <end position="237"/>
    </location>
</feature>
<dbReference type="Proteomes" id="UP000799429">
    <property type="component" value="Unassembled WGS sequence"/>
</dbReference>
<dbReference type="InterPro" id="IPR005828">
    <property type="entry name" value="MFS_sugar_transport-like"/>
</dbReference>
<dbReference type="GO" id="GO:0016020">
    <property type="term" value="C:membrane"/>
    <property type="evidence" value="ECO:0007669"/>
    <property type="project" value="UniProtKB-SubCell"/>
</dbReference>
<feature type="transmembrane region" description="Helical" evidence="7">
    <location>
        <begin position="498"/>
        <end position="523"/>
    </location>
</feature>
<keyword evidence="6 7" id="KW-0472">Membrane</keyword>
<dbReference type="InterPro" id="IPR005829">
    <property type="entry name" value="Sugar_transporter_CS"/>
</dbReference>
<dbReference type="OrthoDB" id="6339427at2759"/>
<evidence type="ECO:0000256" key="6">
    <source>
        <dbReference type="ARBA" id="ARBA00023136"/>
    </source>
</evidence>
<evidence type="ECO:0000313" key="10">
    <source>
        <dbReference type="Proteomes" id="UP000799429"/>
    </source>
</evidence>
<feature type="transmembrane region" description="Helical" evidence="7">
    <location>
        <begin position="397"/>
        <end position="420"/>
    </location>
</feature>
<dbReference type="PRINTS" id="PR00171">
    <property type="entry name" value="SUGRTRNSPORT"/>
</dbReference>
<comment type="similarity">
    <text evidence="2">Belongs to the major facilitator superfamily. Sugar transporter (TC 2.A.1.1) family.</text>
</comment>
<dbReference type="FunFam" id="1.20.1250.20:FF:000474">
    <property type="entry name" value="Sugar transporter, putative"/>
    <property type="match status" value="1"/>
</dbReference>
<dbReference type="InterPro" id="IPR020846">
    <property type="entry name" value="MFS_dom"/>
</dbReference>
<name>A0A9P4VNB0_9PEZI</name>
<dbReference type="GO" id="GO:0015798">
    <property type="term" value="P:myo-inositol transport"/>
    <property type="evidence" value="ECO:0007669"/>
    <property type="project" value="UniProtKB-ARBA"/>
</dbReference>
<feature type="transmembrane region" description="Helical" evidence="7">
    <location>
        <begin position="156"/>
        <end position="178"/>
    </location>
</feature>
<dbReference type="InterPro" id="IPR003663">
    <property type="entry name" value="Sugar/inositol_transpt"/>
</dbReference>
<dbReference type="GO" id="GO:0015791">
    <property type="term" value="P:polyol transmembrane transport"/>
    <property type="evidence" value="ECO:0007669"/>
    <property type="project" value="UniProtKB-ARBA"/>
</dbReference>
<feature type="transmembrane region" description="Helical" evidence="7">
    <location>
        <begin position="249"/>
        <end position="272"/>
    </location>
</feature>
<feature type="transmembrane region" description="Helical" evidence="7">
    <location>
        <begin position="564"/>
        <end position="586"/>
    </location>
</feature>
<evidence type="ECO:0000256" key="2">
    <source>
        <dbReference type="ARBA" id="ARBA00010992"/>
    </source>
</evidence>